<dbReference type="AlphaFoldDB" id="A0A2G0CG39"/>
<dbReference type="Proteomes" id="UP000226437">
    <property type="component" value="Unassembled WGS sequence"/>
</dbReference>
<comment type="caution">
    <text evidence="2">The sequence shown here is derived from an EMBL/GenBank/DDBJ whole genome shotgun (WGS) entry which is preliminary data.</text>
</comment>
<evidence type="ECO:0000313" key="3">
    <source>
        <dbReference type="Proteomes" id="UP000226437"/>
    </source>
</evidence>
<evidence type="ECO:0000259" key="1">
    <source>
        <dbReference type="Pfam" id="PF10648"/>
    </source>
</evidence>
<evidence type="ECO:0000313" key="2">
    <source>
        <dbReference type="EMBL" id="PHK98943.1"/>
    </source>
</evidence>
<dbReference type="InterPro" id="IPR018911">
    <property type="entry name" value="Gmad2_Ig-like_dom"/>
</dbReference>
<dbReference type="EMBL" id="PDLO01000002">
    <property type="protein sequence ID" value="PHK98943.1"/>
    <property type="molecule type" value="Genomic_DNA"/>
</dbReference>
<reference evidence="2 3" key="1">
    <citation type="submission" date="2017-10" db="EMBL/GenBank/DDBJ databases">
        <title>The draft genome sequence of Lewinella marina KCTC 32374.</title>
        <authorList>
            <person name="Wang K."/>
        </authorList>
    </citation>
    <scope>NUCLEOTIDE SEQUENCE [LARGE SCALE GENOMIC DNA]</scope>
    <source>
        <strain evidence="2 3">MKG-38</strain>
    </source>
</reference>
<dbReference type="Pfam" id="PF10648">
    <property type="entry name" value="Gmad2"/>
    <property type="match status" value="1"/>
</dbReference>
<feature type="domain" description="Bacterial spore germination immunoglobulin-like" evidence="1">
    <location>
        <begin position="256"/>
        <end position="342"/>
    </location>
</feature>
<sequence>MPHESHGGGWITSTQVLPIPAPGARSKSNVTMHKLLSCFLILFLTACPGPSDTSSSPPTDGKTYANPEIGAQLQYPEEWTAVENTRAPAGIVVSLFPLDRSKGLNLPLDVHGPGDLPYLSLWPGGLGTEPPAGRSMTWAAAEEPLPQLNFAVDEEQSTVFQLADGPPWAYLIYPADHPAGWREGGFVFAQYRTDELTVTCAGADGTAKAMRGCDPLGGDIVSRTGTVDAASRETVNAMLASITLTEGDGKSTEEMIRVTSPGPNTEVSSPLEFSGEARGPYYFEADFPVRLERADGTVVATGIATAQSEWMTEDWVPFTGRLEFVVPDDARGYLVFERDNPSGLEEHARSYRLPVVFSRR</sequence>
<dbReference type="OrthoDB" id="7629918at2"/>
<protein>
    <recommendedName>
        <fullName evidence="1">Bacterial spore germination immunoglobulin-like domain-containing protein</fullName>
    </recommendedName>
</protein>
<proteinExistence type="predicted"/>
<gene>
    <name evidence="2" type="ORF">CGL56_05640</name>
</gene>
<keyword evidence="3" id="KW-1185">Reference proteome</keyword>
<accession>A0A2G0CG39</accession>
<name>A0A2G0CG39_9BACT</name>
<organism evidence="2 3">
    <name type="scientific">Neolewinella marina</name>
    <dbReference type="NCBI Taxonomy" id="438751"/>
    <lineage>
        <taxon>Bacteria</taxon>
        <taxon>Pseudomonadati</taxon>
        <taxon>Bacteroidota</taxon>
        <taxon>Saprospiria</taxon>
        <taxon>Saprospirales</taxon>
        <taxon>Lewinellaceae</taxon>
        <taxon>Neolewinella</taxon>
    </lineage>
</organism>